<dbReference type="Gene3D" id="1.10.510.10">
    <property type="entry name" value="Transferase(Phosphotransferase) domain 1"/>
    <property type="match status" value="1"/>
</dbReference>
<dbReference type="Pfam" id="PF00069">
    <property type="entry name" value="Pkinase"/>
    <property type="match status" value="1"/>
</dbReference>
<keyword evidence="4" id="KW-1185">Reference proteome</keyword>
<protein>
    <recommendedName>
        <fullName evidence="2">Protein kinase domain-containing protein</fullName>
    </recommendedName>
</protein>
<dbReference type="SUPFAM" id="SSF56112">
    <property type="entry name" value="Protein kinase-like (PK-like)"/>
    <property type="match status" value="1"/>
</dbReference>
<evidence type="ECO:0000256" key="1">
    <source>
        <dbReference type="SAM" id="MobiDB-lite"/>
    </source>
</evidence>
<feature type="compositionally biased region" description="Pro residues" evidence="1">
    <location>
        <begin position="702"/>
        <end position="713"/>
    </location>
</feature>
<sequence>MNFSNWRSVIGQAASQAVQTASSTAQSLQAQIAGAKVLRDYALQGSTIQIGPGGLWRLTTARSRKEGTVHPVVSVWSLDKRAMASGTSTAARDWERFLQLCRKDAHALARLKHPAILKMVEPFEETRSQFIFVTELIVASGTMLLEAAESSAKGNRPASEQLDLDLLEIKHGLLQVAEGLQFLHAEASLVHKALNPDALFITMDGTWKIGALAHASPVHFHGAQQDVTFNYTNPLAPQVTKICQPPLAYTAPELAGNGGPITGMPLSPAADIFSLGAMTYRFTSGKPLLDENASLESYQARLASIHQIDLSALPLQLQETVRAMLSPTPSARPPVVSFIGSQYFQDDMLLRALRFLDTLIQRDNLQKAAFLKDLGELLPSYAPRVRRTKVLPALLRELHNESLQPLLLPVILRIVQQQSTEDFMETTLPLLKKLMLTASGEALMQLVRSFDVLAERMSAQALVDQGIPLLCRAADSSDLGAQEEMLSAVSRAAERFDLAGLQSEVLPRVHSLCLRTSSAAIRARALSAMADLSGRVKRAEADAMLATASQVCNVDKSISTVMGTFLLGEAVAKSFGAGAIAEKVLPTITALLMSPSLTPPNFARLMRGVQDMLGRIEAARGQKVADMPTSSPSLQASRGNKGSATTLEQADPFAPPSQPAALKPQPTTQAPSWSSMPMGLTPNPTPTAATQQPTPSLANSRPPTPAVPSPPGPSSMEGQPMGSLGSNGGWASMGAGATAGASSATAVGSGDPFGAPGAPMGMRKTTAAGGSASSDPFAGSGIAPYTGTAAPDPFGSLTPAASSRPMKSNSQPSQGAGPAWNPFEGDSPPMTSQPAAAPIGHSMSRGRDMFKDPSWSDPPMTKQSNAPDIFGGSGASDPFGSLASRPTSSGSTQPNALDLFGPQQPPAQPHDQLPMKPMRPQQPASPQPTPWRQDSLI</sequence>
<reference evidence="3 4" key="1">
    <citation type="journal article" date="2024" name="Nat. Commun.">
        <title>Phylogenomics reveals the evolutionary origins of lichenization in chlorophyte algae.</title>
        <authorList>
            <person name="Puginier C."/>
            <person name="Libourel C."/>
            <person name="Otte J."/>
            <person name="Skaloud P."/>
            <person name="Haon M."/>
            <person name="Grisel S."/>
            <person name="Petersen M."/>
            <person name="Berrin J.G."/>
            <person name="Delaux P.M."/>
            <person name="Dal Grande F."/>
            <person name="Keller J."/>
        </authorList>
    </citation>
    <scope>NUCLEOTIDE SEQUENCE [LARGE SCALE GENOMIC DNA]</scope>
    <source>
        <strain evidence="3 4">SAG 2145</strain>
    </source>
</reference>
<comment type="caution">
    <text evidence="3">The sequence shown here is derived from an EMBL/GenBank/DDBJ whole genome shotgun (WGS) entry which is preliminary data.</text>
</comment>
<dbReference type="InterPro" id="IPR016024">
    <property type="entry name" value="ARM-type_fold"/>
</dbReference>
<dbReference type="PROSITE" id="PS50011">
    <property type="entry name" value="PROTEIN_KINASE_DOM"/>
    <property type="match status" value="1"/>
</dbReference>
<evidence type="ECO:0000313" key="3">
    <source>
        <dbReference type="EMBL" id="KAK9819192.1"/>
    </source>
</evidence>
<dbReference type="Proteomes" id="UP001438707">
    <property type="component" value="Unassembled WGS sequence"/>
</dbReference>
<dbReference type="PANTHER" id="PTHR12984:SF6">
    <property type="entry name" value="SCY1-LIKE PROTEIN 2"/>
    <property type="match status" value="1"/>
</dbReference>
<feature type="compositionally biased region" description="Low complexity" evidence="1">
    <location>
        <begin position="686"/>
        <end position="695"/>
    </location>
</feature>
<feature type="domain" description="Protein kinase" evidence="2">
    <location>
        <begin position="44"/>
        <end position="344"/>
    </location>
</feature>
<dbReference type="EMBL" id="JALJOS010000049">
    <property type="protein sequence ID" value="KAK9819192.1"/>
    <property type="molecule type" value="Genomic_DNA"/>
</dbReference>
<gene>
    <name evidence="3" type="ORF">WJX74_001029</name>
</gene>
<dbReference type="Gene3D" id="3.30.200.20">
    <property type="entry name" value="Phosphorylase Kinase, domain 1"/>
    <property type="match status" value="1"/>
</dbReference>
<dbReference type="Gene3D" id="1.25.10.10">
    <property type="entry name" value="Leucine-rich Repeat Variant"/>
    <property type="match status" value="1"/>
</dbReference>
<accession>A0AAW1QCW1</accession>
<dbReference type="AlphaFoldDB" id="A0AAW1QCW1"/>
<dbReference type="InterPro" id="IPR000719">
    <property type="entry name" value="Prot_kinase_dom"/>
</dbReference>
<feature type="compositionally biased region" description="Polar residues" evidence="1">
    <location>
        <begin position="884"/>
        <end position="895"/>
    </location>
</feature>
<name>A0AAW1QCW1_9CHLO</name>
<dbReference type="InterPro" id="IPR051177">
    <property type="entry name" value="CIK-Related_Protein"/>
</dbReference>
<evidence type="ECO:0000313" key="4">
    <source>
        <dbReference type="Proteomes" id="UP001438707"/>
    </source>
</evidence>
<dbReference type="InterPro" id="IPR011989">
    <property type="entry name" value="ARM-like"/>
</dbReference>
<dbReference type="GO" id="GO:0005524">
    <property type="term" value="F:ATP binding"/>
    <property type="evidence" value="ECO:0007669"/>
    <property type="project" value="InterPro"/>
</dbReference>
<dbReference type="PANTHER" id="PTHR12984">
    <property type="entry name" value="SCY1-RELATED S/T PROTEIN KINASE-LIKE"/>
    <property type="match status" value="1"/>
</dbReference>
<feature type="compositionally biased region" description="Polar residues" evidence="1">
    <location>
        <begin position="799"/>
        <end position="814"/>
    </location>
</feature>
<feature type="compositionally biased region" description="Polar residues" evidence="1">
    <location>
        <begin position="628"/>
        <end position="648"/>
    </location>
</feature>
<organism evidence="3 4">
    <name type="scientific">Apatococcus lobatus</name>
    <dbReference type="NCBI Taxonomy" id="904363"/>
    <lineage>
        <taxon>Eukaryota</taxon>
        <taxon>Viridiplantae</taxon>
        <taxon>Chlorophyta</taxon>
        <taxon>core chlorophytes</taxon>
        <taxon>Trebouxiophyceae</taxon>
        <taxon>Chlorellales</taxon>
        <taxon>Chlorellaceae</taxon>
        <taxon>Apatococcus</taxon>
    </lineage>
</organism>
<feature type="region of interest" description="Disordered" evidence="1">
    <location>
        <begin position="620"/>
        <end position="937"/>
    </location>
</feature>
<proteinExistence type="predicted"/>
<dbReference type="SUPFAM" id="SSF48371">
    <property type="entry name" value="ARM repeat"/>
    <property type="match status" value="1"/>
</dbReference>
<dbReference type="GO" id="GO:0004672">
    <property type="term" value="F:protein kinase activity"/>
    <property type="evidence" value="ECO:0007669"/>
    <property type="project" value="InterPro"/>
</dbReference>
<dbReference type="InterPro" id="IPR011009">
    <property type="entry name" value="Kinase-like_dom_sf"/>
</dbReference>
<feature type="compositionally biased region" description="Polar residues" evidence="1">
    <location>
        <begin position="665"/>
        <end position="675"/>
    </location>
</feature>
<dbReference type="SMART" id="SM00220">
    <property type="entry name" value="S_TKc"/>
    <property type="match status" value="1"/>
</dbReference>
<evidence type="ECO:0000259" key="2">
    <source>
        <dbReference type="PROSITE" id="PS50011"/>
    </source>
</evidence>
<feature type="compositionally biased region" description="Low complexity" evidence="1">
    <location>
        <begin position="729"/>
        <end position="750"/>
    </location>
</feature>